<name>A0A1X7NBW1_9MICO</name>
<gene>
    <name evidence="3" type="ORF">SAMN06295885_0959</name>
</gene>
<dbReference type="AlphaFoldDB" id="A0A1X7NBW1"/>
<protein>
    <recommendedName>
        <fullName evidence="2">DUF2510 domain-containing protein</fullName>
    </recommendedName>
</protein>
<keyword evidence="4" id="KW-1185">Reference proteome</keyword>
<evidence type="ECO:0000313" key="3">
    <source>
        <dbReference type="EMBL" id="SMH34236.1"/>
    </source>
</evidence>
<dbReference type="Proteomes" id="UP000193711">
    <property type="component" value="Unassembled WGS sequence"/>
</dbReference>
<feature type="domain" description="DUF2510" evidence="2">
    <location>
        <begin position="5"/>
        <end position="29"/>
    </location>
</feature>
<accession>A0A1X7NBW1</accession>
<organism evidence="3 4">
    <name type="scientific">Rathayibacter oskolensis</name>
    <dbReference type="NCBI Taxonomy" id="1891671"/>
    <lineage>
        <taxon>Bacteria</taxon>
        <taxon>Bacillati</taxon>
        <taxon>Actinomycetota</taxon>
        <taxon>Actinomycetes</taxon>
        <taxon>Micrococcales</taxon>
        <taxon>Microbacteriaceae</taxon>
        <taxon>Rathayibacter</taxon>
    </lineage>
</organism>
<sequence length="352" mass="38266">MSAPAGWYPEGGAMRWWDGTRWTEDRMSADDRMPAVDRPFSPLSTVLRLPNADGTPTIDAIDEAERIEEIADALGRPVRPGEVVEEWLDVELIPEPDHPTGAPAVSIRARGRVIGYLPEAASYRPSIDRIVASRAVPVTRARLRVERGEEGLRASLRIALPSPDLVVPLNSLPTSRYSVLPWGRGLQVLREDEHFAQLTGIVEGRGLVLVTLHLLPSDLIEVRLDGDRVGELSAGTSPNFAPTVRHLKGMGLTPTAYAALRSSPLKAELTLQAARASELPAHWVDGPAVTLPALVPTAARYDVPAAYVRPLRRSSRTSEAVTRSTRRVIAWVVVGIATLVGLSSWIIGDLLN</sequence>
<evidence type="ECO:0000259" key="2">
    <source>
        <dbReference type="Pfam" id="PF10708"/>
    </source>
</evidence>
<keyword evidence="1" id="KW-0472">Membrane</keyword>
<keyword evidence="1" id="KW-0812">Transmembrane</keyword>
<evidence type="ECO:0000313" key="4">
    <source>
        <dbReference type="Proteomes" id="UP000193711"/>
    </source>
</evidence>
<dbReference type="EMBL" id="FXBM01000001">
    <property type="protein sequence ID" value="SMH34236.1"/>
    <property type="molecule type" value="Genomic_DNA"/>
</dbReference>
<reference evidence="4" key="1">
    <citation type="submission" date="2017-04" db="EMBL/GenBank/DDBJ databases">
        <authorList>
            <person name="Varghese N."/>
            <person name="Submissions S."/>
        </authorList>
    </citation>
    <scope>NUCLEOTIDE SEQUENCE [LARGE SCALE GENOMIC DNA]</scope>
    <source>
        <strain evidence="4">VKM Ac-2121</strain>
    </source>
</reference>
<keyword evidence="1" id="KW-1133">Transmembrane helix</keyword>
<proteinExistence type="predicted"/>
<dbReference type="InterPro" id="IPR018929">
    <property type="entry name" value="DUF2510"/>
</dbReference>
<feature type="transmembrane region" description="Helical" evidence="1">
    <location>
        <begin position="328"/>
        <end position="347"/>
    </location>
</feature>
<evidence type="ECO:0000256" key="1">
    <source>
        <dbReference type="SAM" id="Phobius"/>
    </source>
</evidence>
<dbReference type="Pfam" id="PF10708">
    <property type="entry name" value="DUF2510"/>
    <property type="match status" value="1"/>
</dbReference>